<dbReference type="EMBL" id="CAJVPY010000667">
    <property type="protein sequence ID" value="CAG8486189.1"/>
    <property type="molecule type" value="Genomic_DNA"/>
</dbReference>
<dbReference type="Proteomes" id="UP000789405">
    <property type="component" value="Unassembled WGS sequence"/>
</dbReference>
<comment type="caution">
    <text evidence="2">The sequence shown here is derived from an EMBL/GenBank/DDBJ whole genome shotgun (WGS) entry which is preliminary data.</text>
</comment>
<evidence type="ECO:0000256" key="1">
    <source>
        <dbReference type="SAM" id="MobiDB-lite"/>
    </source>
</evidence>
<proteinExistence type="predicted"/>
<feature type="region of interest" description="Disordered" evidence="1">
    <location>
        <begin position="81"/>
        <end position="101"/>
    </location>
</feature>
<keyword evidence="3" id="KW-1185">Reference proteome</keyword>
<protein>
    <submittedName>
        <fullName evidence="2">14025_t:CDS:1</fullName>
    </submittedName>
</protein>
<sequence length="229" mass="27373">MFRNQYISYKHCQNYIRHLHKTFNTPFDSDQLRTEANYENINNHEIPNKDSFDEVDTNYENINNYTTPNEDSFDERVTNYENTNDDKTPNEDSFDKGETNCEKTNDLFDEVMNDVDEDFFNDEILDDDNEMPINYNNKEPSEKGPDKVVDEALNIEQMPSINGEFAPYFKNITEALMFFWIQKHNISTCTYEELVDIIRHPQFKNEDIVANIHQFRKYWQRLPLLSIKT</sequence>
<evidence type="ECO:0000313" key="3">
    <source>
        <dbReference type="Proteomes" id="UP000789405"/>
    </source>
</evidence>
<organism evidence="2 3">
    <name type="scientific">Dentiscutata erythropus</name>
    <dbReference type="NCBI Taxonomy" id="1348616"/>
    <lineage>
        <taxon>Eukaryota</taxon>
        <taxon>Fungi</taxon>
        <taxon>Fungi incertae sedis</taxon>
        <taxon>Mucoromycota</taxon>
        <taxon>Glomeromycotina</taxon>
        <taxon>Glomeromycetes</taxon>
        <taxon>Diversisporales</taxon>
        <taxon>Gigasporaceae</taxon>
        <taxon>Dentiscutata</taxon>
    </lineage>
</organism>
<gene>
    <name evidence="2" type="ORF">DERYTH_LOCUS2177</name>
</gene>
<dbReference type="OrthoDB" id="2421660at2759"/>
<dbReference type="AlphaFoldDB" id="A0A9N8WGU7"/>
<name>A0A9N8WGU7_9GLOM</name>
<reference evidence="2" key="1">
    <citation type="submission" date="2021-06" db="EMBL/GenBank/DDBJ databases">
        <authorList>
            <person name="Kallberg Y."/>
            <person name="Tangrot J."/>
            <person name="Rosling A."/>
        </authorList>
    </citation>
    <scope>NUCLEOTIDE SEQUENCE</scope>
    <source>
        <strain evidence="2">MA453B</strain>
    </source>
</reference>
<evidence type="ECO:0000313" key="2">
    <source>
        <dbReference type="EMBL" id="CAG8486189.1"/>
    </source>
</evidence>
<accession>A0A9N8WGU7</accession>